<evidence type="ECO:0000313" key="2">
    <source>
        <dbReference type="Proteomes" id="UP000824120"/>
    </source>
</evidence>
<proteinExistence type="predicted"/>
<evidence type="ECO:0000313" key="1">
    <source>
        <dbReference type="EMBL" id="KAG5569675.1"/>
    </source>
</evidence>
<protein>
    <submittedName>
        <fullName evidence="1">Uncharacterized protein</fullName>
    </submittedName>
</protein>
<name>A0A9J5W2D6_SOLCO</name>
<sequence>METGKGGCHLGSSGALYFALNIRFVPTIIKYVGNVANTVLQCLKDFGLEGYNWFEMTSIAIHPTVPHMFYLSFLGKIISYNFEMDVAQLVYNFTGCRPTQYFKFFPYEWHQ</sequence>
<reference evidence="1 2" key="1">
    <citation type="submission" date="2020-09" db="EMBL/GenBank/DDBJ databases">
        <title>De no assembly of potato wild relative species, Solanum commersonii.</title>
        <authorList>
            <person name="Cho K."/>
        </authorList>
    </citation>
    <scope>NUCLEOTIDE SEQUENCE [LARGE SCALE GENOMIC DNA]</scope>
    <source>
        <strain evidence="1">LZ3.2</strain>
        <tissue evidence="1">Leaf</tissue>
    </source>
</reference>
<accession>A0A9J5W2D6</accession>
<keyword evidence="2" id="KW-1185">Reference proteome</keyword>
<dbReference type="AlphaFoldDB" id="A0A9J5W2D6"/>
<dbReference type="Proteomes" id="UP000824120">
    <property type="component" value="Chromosome 12"/>
</dbReference>
<dbReference type="EMBL" id="JACXVP010000012">
    <property type="protein sequence ID" value="KAG5569675.1"/>
    <property type="molecule type" value="Genomic_DNA"/>
</dbReference>
<dbReference type="OrthoDB" id="1258984at2759"/>
<comment type="caution">
    <text evidence="1">The sequence shown here is derived from an EMBL/GenBank/DDBJ whole genome shotgun (WGS) entry which is preliminary data.</text>
</comment>
<gene>
    <name evidence="1" type="ORF">H5410_059441</name>
</gene>
<organism evidence="1 2">
    <name type="scientific">Solanum commersonii</name>
    <name type="common">Commerson's wild potato</name>
    <name type="synonym">Commerson's nightshade</name>
    <dbReference type="NCBI Taxonomy" id="4109"/>
    <lineage>
        <taxon>Eukaryota</taxon>
        <taxon>Viridiplantae</taxon>
        <taxon>Streptophyta</taxon>
        <taxon>Embryophyta</taxon>
        <taxon>Tracheophyta</taxon>
        <taxon>Spermatophyta</taxon>
        <taxon>Magnoliopsida</taxon>
        <taxon>eudicotyledons</taxon>
        <taxon>Gunneridae</taxon>
        <taxon>Pentapetalae</taxon>
        <taxon>asterids</taxon>
        <taxon>lamiids</taxon>
        <taxon>Solanales</taxon>
        <taxon>Solanaceae</taxon>
        <taxon>Solanoideae</taxon>
        <taxon>Solaneae</taxon>
        <taxon>Solanum</taxon>
    </lineage>
</organism>